<dbReference type="Proteomes" id="UP001184614">
    <property type="component" value="Unassembled WGS sequence"/>
</dbReference>
<keyword evidence="1" id="KW-0732">Signal</keyword>
<proteinExistence type="predicted"/>
<feature type="chain" id="PRO_5046550055" evidence="1">
    <location>
        <begin position="26"/>
        <end position="71"/>
    </location>
</feature>
<evidence type="ECO:0000256" key="1">
    <source>
        <dbReference type="SAM" id="SignalP"/>
    </source>
</evidence>
<evidence type="ECO:0000313" key="2">
    <source>
        <dbReference type="EMBL" id="MDR6434640.1"/>
    </source>
</evidence>
<dbReference type="RefSeq" id="WP_310016112.1">
    <property type="nucleotide sequence ID" value="NZ_JAVDQT010000013.1"/>
</dbReference>
<feature type="signal peptide" evidence="1">
    <location>
        <begin position="1"/>
        <end position="25"/>
    </location>
</feature>
<protein>
    <submittedName>
        <fullName evidence="2">Uncharacterized protein</fullName>
    </submittedName>
</protein>
<keyword evidence="3" id="KW-1185">Reference proteome</keyword>
<evidence type="ECO:0000313" key="3">
    <source>
        <dbReference type="Proteomes" id="UP001184614"/>
    </source>
</evidence>
<gene>
    <name evidence="2" type="ORF">J2782_004393</name>
</gene>
<sequence>MSITTYIAAVFVLVGSIAASGAAMSARTAYEHAESFKAQSYDALDCATNFVPGTLPDLSKCVINGVRADAL</sequence>
<comment type="caution">
    <text evidence="2">The sequence shown here is derived from an EMBL/GenBank/DDBJ whole genome shotgun (WGS) entry which is preliminary data.</text>
</comment>
<accession>A0ABU1MF13</accession>
<reference evidence="2 3" key="1">
    <citation type="submission" date="2023-07" db="EMBL/GenBank/DDBJ databases">
        <title>Sorghum-associated microbial communities from plants grown in Nebraska, USA.</title>
        <authorList>
            <person name="Schachtman D."/>
        </authorList>
    </citation>
    <scope>NUCLEOTIDE SEQUENCE [LARGE SCALE GENOMIC DNA]</scope>
    <source>
        <strain evidence="2 3">DS1730</strain>
    </source>
</reference>
<name>A0ABU1MF13_9HYPH</name>
<dbReference type="EMBL" id="JAVDQT010000013">
    <property type="protein sequence ID" value="MDR6434640.1"/>
    <property type="molecule type" value="Genomic_DNA"/>
</dbReference>
<organism evidence="2 3">
    <name type="scientific">Brucella pseudogrignonensis</name>
    <dbReference type="NCBI Taxonomy" id="419475"/>
    <lineage>
        <taxon>Bacteria</taxon>
        <taxon>Pseudomonadati</taxon>
        <taxon>Pseudomonadota</taxon>
        <taxon>Alphaproteobacteria</taxon>
        <taxon>Hyphomicrobiales</taxon>
        <taxon>Brucellaceae</taxon>
        <taxon>Brucella/Ochrobactrum group</taxon>
        <taxon>Brucella</taxon>
    </lineage>
</organism>